<dbReference type="AlphaFoldDB" id="A0A2A9DTU4"/>
<name>A0A2A9DTU4_9MICO</name>
<protein>
    <recommendedName>
        <fullName evidence="4">1,4-alpha-glucan branching enzyme</fullName>
    </recommendedName>
</protein>
<evidence type="ECO:0000313" key="2">
    <source>
        <dbReference type="EMBL" id="PFG29575.1"/>
    </source>
</evidence>
<feature type="region of interest" description="Disordered" evidence="1">
    <location>
        <begin position="1"/>
        <end position="43"/>
    </location>
</feature>
<accession>A0A2A9DTU4</accession>
<sequence>MTDETQNAGDDGEIRTGPGMSESIENAQVISSPDEKPDHDGATLVTTSHDVITAWAKERGGTPATVEATEHGERMGVLQIDFSHDDGGLREVSWDEWFETFDARRLNFIYQEKKSNGNQSTFFRLDNPEREDA</sequence>
<organism evidence="2 3">
    <name type="scientific">Paramicrobacterium agarici</name>
    <dbReference type="NCBI Taxonomy" id="630514"/>
    <lineage>
        <taxon>Bacteria</taxon>
        <taxon>Bacillati</taxon>
        <taxon>Actinomycetota</taxon>
        <taxon>Actinomycetes</taxon>
        <taxon>Micrococcales</taxon>
        <taxon>Microbacteriaceae</taxon>
        <taxon>Paramicrobacterium</taxon>
    </lineage>
</organism>
<evidence type="ECO:0000256" key="1">
    <source>
        <dbReference type="SAM" id="MobiDB-lite"/>
    </source>
</evidence>
<gene>
    <name evidence="2" type="ORF">ATJ78_0482</name>
</gene>
<evidence type="ECO:0000313" key="3">
    <source>
        <dbReference type="Proteomes" id="UP000221369"/>
    </source>
</evidence>
<reference evidence="2 3" key="1">
    <citation type="submission" date="2017-10" db="EMBL/GenBank/DDBJ databases">
        <title>Sequencing the genomes of 1000 actinobacteria strains.</title>
        <authorList>
            <person name="Klenk H.-P."/>
        </authorList>
    </citation>
    <scope>NUCLEOTIDE SEQUENCE [LARGE SCALE GENOMIC DNA]</scope>
    <source>
        <strain evidence="2 3">DSM 21798</strain>
    </source>
</reference>
<dbReference type="EMBL" id="PDJE01000001">
    <property type="protein sequence ID" value="PFG29575.1"/>
    <property type="molecule type" value="Genomic_DNA"/>
</dbReference>
<comment type="caution">
    <text evidence="2">The sequence shown here is derived from an EMBL/GenBank/DDBJ whole genome shotgun (WGS) entry which is preliminary data.</text>
</comment>
<dbReference type="Proteomes" id="UP000221369">
    <property type="component" value="Unassembled WGS sequence"/>
</dbReference>
<proteinExistence type="predicted"/>
<dbReference type="RefSeq" id="WP_098406135.1">
    <property type="nucleotide sequence ID" value="NZ_PDJE01000001.1"/>
</dbReference>
<keyword evidence="3" id="KW-1185">Reference proteome</keyword>
<evidence type="ECO:0008006" key="4">
    <source>
        <dbReference type="Google" id="ProtNLM"/>
    </source>
</evidence>